<organism evidence="2 3">
    <name type="scientific">Caerostris extrusa</name>
    <name type="common">Bark spider</name>
    <name type="synonym">Caerostris bankana</name>
    <dbReference type="NCBI Taxonomy" id="172846"/>
    <lineage>
        <taxon>Eukaryota</taxon>
        <taxon>Metazoa</taxon>
        <taxon>Ecdysozoa</taxon>
        <taxon>Arthropoda</taxon>
        <taxon>Chelicerata</taxon>
        <taxon>Arachnida</taxon>
        <taxon>Araneae</taxon>
        <taxon>Araneomorphae</taxon>
        <taxon>Entelegynae</taxon>
        <taxon>Araneoidea</taxon>
        <taxon>Araneidae</taxon>
        <taxon>Caerostris</taxon>
    </lineage>
</organism>
<dbReference type="AlphaFoldDB" id="A0AAV4XFE9"/>
<name>A0AAV4XFE9_CAEEX</name>
<feature type="region of interest" description="Disordered" evidence="1">
    <location>
        <begin position="12"/>
        <end position="37"/>
    </location>
</feature>
<reference evidence="2 3" key="1">
    <citation type="submission" date="2021-06" db="EMBL/GenBank/DDBJ databases">
        <title>Caerostris extrusa draft genome.</title>
        <authorList>
            <person name="Kono N."/>
            <person name="Arakawa K."/>
        </authorList>
    </citation>
    <scope>NUCLEOTIDE SEQUENCE [LARGE SCALE GENOMIC DNA]</scope>
</reference>
<comment type="caution">
    <text evidence="2">The sequence shown here is derived from an EMBL/GenBank/DDBJ whole genome shotgun (WGS) entry which is preliminary data.</text>
</comment>
<proteinExistence type="predicted"/>
<dbReference type="Proteomes" id="UP001054945">
    <property type="component" value="Unassembled WGS sequence"/>
</dbReference>
<protein>
    <submittedName>
        <fullName evidence="2">Uncharacterized protein</fullName>
    </submittedName>
</protein>
<accession>A0AAV4XFE9</accession>
<dbReference type="EMBL" id="BPLR01000292">
    <property type="protein sequence ID" value="GIY93671.1"/>
    <property type="molecule type" value="Genomic_DNA"/>
</dbReference>
<feature type="compositionally biased region" description="Low complexity" evidence="1">
    <location>
        <begin position="18"/>
        <end position="28"/>
    </location>
</feature>
<sequence length="104" mass="11434">MSTYIEPLAIADLQKPTKSQSSKKSSSSTADNLPLSHRSKSAIIKNLKAYTPQSSSAPLIQELESSSFEEDAVSTYIEPLAIADLQKPTKSQSPKKKIQVFYCR</sequence>
<gene>
    <name evidence="2" type="ORF">CEXT_581201</name>
</gene>
<keyword evidence="3" id="KW-1185">Reference proteome</keyword>
<evidence type="ECO:0000313" key="2">
    <source>
        <dbReference type="EMBL" id="GIY93671.1"/>
    </source>
</evidence>
<evidence type="ECO:0000313" key="3">
    <source>
        <dbReference type="Proteomes" id="UP001054945"/>
    </source>
</evidence>
<evidence type="ECO:0000256" key="1">
    <source>
        <dbReference type="SAM" id="MobiDB-lite"/>
    </source>
</evidence>